<name>A0A399SU96_9BACT</name>
<protein>
    <recommendedName>
        <fullName evidence="1">SGNH hydrolase-type esterase domain-containing protein</fullName>
    </recommendedName>
</protein>
<gene>
    <name evidence="2" type="ORF">D1614_20955</name>
</gene>
<dbReference type="RefSeq" id="WP_119439953.1">
    <property type="nucleotide sequence ID" value="NZ_QWGR01000018.1"/>
</dbReference>
<dbReference type="SUPFAM" id="SSF52266">
    <property type="entry name" value="SGNH hydrolase"/>
    <property type="match status" value="1"/>
</dbReference>
<accession>A0A399SU96</accession>
<dbReference type="InterPro" id="IPR013830">
    <property type="entry name" value="SGNH_hydro"/>
</dbReference>
<keyword evidence="3" id="KW-1185">Reference proteome</keyword>
<comment type="caution">
    <text evidence="2">The sequence shown here is derived from an EMBL/GenBank/DDBJ whole genome shotgun (WGS) entry which is preliminary data.</text>
</comment>
<dbReference type="Proteomes" id="UP000265926">
    <property type="component" value="Unassembled WGS sequence"/>
</dbReference>
<dbReference type="AlphaFoldDB" id="A0A399SU96"/>
<organism evidence="2 3">
    <name type="scientific">Maribellus luteus</name>
    <dbReference type="NCBI Taxonomy" id="2305463"/>
    <lineage>
        <taxon>Bacteria</taxon>
        <taxon>Pseudomonadati</taxon>
        <taxon>Bacteroidota</taxon>
        <taxon>Bacteroidia</taxon>
        <taxon>Marinilabiliales</taxon>
        <taxon>Prolixibacteraceae</taxon>
        <taxon>Maribellus</taxon>
    </lineage>
</organism>
<dbReference type="Pfam" id="PF13472">
    <property type="entry name" value="Lipase_GDSL_2"/>
    <property type="match status" value="1"/>
</dbReference>
<feature type="domain" description="SGNH hydrolase-type esterase" evidence="1">
    <location>
        <begin position="304"/>
        <end position="468"/>
    </location>
</feature>
<dbReference type="Gene3D" id="3.40.50.1110">
    <property type="entry name" value="SGNH hydrolase"/>
    <property type="match status" value="1"/>
</dbReference>
<dbReference type="GO" id="GO:0016788">
    <property type="term" value="F:hydrolase activity, acting on ester bonds"/>
    <property type="evidence" value="ECO:0007669"/>
    <property type="project" value="UniProtKB-ARBA"/>
</dbReference>
<sequence length="489" mass="55525">MKPIKTLFFTLGVFVLLAGTMWITPEAGVKVGSFTFHMPTFEDMLLSKQEEYADISDLVSHQFEIDSVVEIEMDTTMAGETTTEVVHGADYDELVKSIRKLEMNHEGRKNLEKFFGHLQNDSLVRIMHYGDSQIEGDRITSFVRNKLQVRFGGTGVGLRPALQPYDYVFSAKQENTGNWKRYPIYGNVDTMVTHNNYGVMGAFSRYAPLVPDSVPFRDSIWYEAEMNVSKSDISYVKTREYEHMRFFYGNAKSPVALTVIARGDTVLTKTLPANLGYGVVESELPDSTSSITLRFAGYDSPDIYGIELASRSGVIMDNIALRGSSGTIFTRTNFEHDLKMYSDLDPRLFILQFGGNVMPYIKDVKAIDRYARWFGNQIKRIQELCPEAAIIVIGPSDMSTKEKDRYVTYEHLPKVVEALKKVTLANDAAYWDMYRAMGGHNSMPSWVNAVPELARPDYVHFSPKGARLVANMFYNALIFEFNNYLEEEI</sequence>
<proteinExistence type="predicted"/>
<dbReference type="EMBL" id="QWGR01000018">
    <property type="protein sequence ID" value="RIJ45991.1"/>
    <property type="molecule type" value="Genomic_DNA"/>
</dbReference>
<dbReference type="Gene3D" id="2.60.120.1360">
    <property type="match status" value="1"/>
</dbReference>
<evidence type="ECO:0000313" key="2">
    <source>
        <dbReference type="EMBL" id="RIJ45991.1"/>
    </source>
</evidence>
<dbReference type="InterPro" id="IPR036514">
    <property type="entry name" value="SGNH_hydro_sf"/>
</dbReference>
<reference evidence="2 3" key="1">
    <citation type="submission" date="2018-08" db="EMBL/GenBank/DDBJ databases">
        <title>Pallidiluteibacterium maritimus gen. nov., sp. nov., isolated from coastal sediment.</title>
        <authorList>
            <person name="Zhou L.Y."/>
        </authorList>
    </citation>
    <scope>NUCLEOTIDE SEQUENCE [LARGE SCALE GENOMIC DNA]</scope>
    <source>
        <strain evidence="2 3">XSD2</strain>
    </source>
</reference>
<dbReference type="OrthoDB" id="9810515at2"/>
<evidence type="ECO:0000313" key="3">
    <source>
        <dbReference type="Proteomes" id="UP000265926"/>
    </source>
</evidence>
<evidence type="ECO:0000259" key="1">
    <source>
        <dbReference type="Pfam" id="PF13472"/>
    </source>
</evidence>